<dbReference type="EMBL" id="JAVIIZ010000041">
    <property type="protein sequence ID" value="MDX8476724.1"/>
    <property type="molecule type" value="Genomic_DNA"/>
</dbReference>
<dbReference type="Proteomes" id="UP001271780">
    <property type="component" value="Unassembled WGS sequence"/>
</dbReference>
<dbReference type="RefSeq" id="WP_320319145.1">
    <property type="nucleotide sequence ID" value="NZ_JAVIIX010000039.1"/>
</dbReference>
<evidence type="ECO:0000313" key="3">
    <source>
        <dbReference type="EMBL" id="MDX8476724.1"/>
    </source>
</evidence>
<dbReference type="InterPro" id="IPR002559">
    <property type="entry name" value="Transposase_11"/>
</dbReference>
<feature type="domain" description="Transposase IS4-like" evidence="2">
    <location>
        <begin position="57"/>
        <end position="156"/>
    </location>
</feature>
<dbReference type="InterPro" id="IPR012337">
    <property type="entry name" value="RNaseH-like_sf"/>
</dbReference>
<proteinExistence type="predicted"/>
<organism evidence="3 4">
    <name type="scientific">Mesorhizobium dulcispinae</name>
    <dbReference type="NCBI Taxonomy" id="3072316"/>
    <lineage>
        <taxon>Bacteria</taxon>
        <taxon>Pseudomonadati</taxon>
        <taxon>Pseudomonadota</taxon>
        <taxon>Alphaproteobacteria</taxon>
        <taxon>Hyphomicrobiales</taxon>
        <taxon>Phyllobacteriaceae</taxon>
        <taxon>Mesorhizobium</taxon>
    </lineage>
</organism>
<gene>
    <name evidence="3" type="ORF">RFM27_32195</name>
</gene>
<evidence type="ECO:0000256" key="1">
    <source>
        <dbReference type="SAM" id="MobiDB-lite"/>
    </source>
</evidence>
<feature type="region of interest" description="Disordered" evidence="1">
    <location>
        <begin position="230"/>
        <end position="254"/>
    </location>
</feature>
<sequence>MGLVQGRTVNLSHVASHFPGAAQHGSNYRRLQRFFEAIRLDQAVVAQIVVRMLNLSRPKHLALDRTNWKVGRKNINILMLAIVTRRFRVPLLWTVINRQGNSNSGQRIELMQRYLSLFGAASIELLLADREFIGADWIKFLIDNKVPFAIRVKQDKARCPGRRTALDDHVPAAQAPQEPPPHHLRSLLARCIHPSVLCRQMDRRQKNQPGEWLIVMTNSSDAKAAINAPIRTGGPSNACLPTPRHAASTWKTPE</sequence>
<dbReference type="Pfam" id="PF01609">
    <property type="entry name" value="DDE_Tnp_1"/>
    <property type="match status" value="1"/>
</dbReference>
<name>A0ABU4XT06_9HYPH</name>
<evidence type="ECO:0000313" key="4">
    <source>
        <dbReference type="Proteomes" id="UP001271780"/>
    </source>
</evidence>
<protein>
    <submittedName>
        <fullName evidence="3">Transposase</fullName>
    </submittedName>
</protein>
<comment type="caution">
    <text evidence="3">The sequence shown here is derived from an EMBL/GenBank/DDBJ whole genome shotgun (WGS) entry which is preliminary data.</text>
</comment>
<dbReference type="SUPFAM" id="SSF53098">
    <property type="entry name" value="Ribonuclease H-like"/>
    <property type="match status" value="1"/>
</dbReference>
<reference evidence="3 4" key="1">
    <citation type="submission" date="2023-08" db="EMBL/GenBank/DDBJ databases">
        <title>Implementing the SeqCode for naming new Mesorhizobium species isolated from Vachellia karroo root nodules.</title>
        <authorList>
            <person name="Van Lill M."/>
        </authorList>
    </citation>
    <scope>NUCLEOTIDE SEQUENCE [LARGE SCALE GENOMIC DNA]</scope>
    <source>
        <strain evidence="3 4">VK23A</strain>
    </source>
</reference>
<keyword evidence="4" id="KW-1185">Reference proteome</keyword>
<evidence type="ECO:0000259" key="2">
    <source>
        <dbReference type="Pfam" id="PF01609"/>
    </source>
</evidence>
<accession>A0ABU4XT06</accession>